<dbReference type="PANTHER" id="PTHR33933">
    <property type="entry name" value="NUCLEOTIDYLTRANSFERASE"/>
    <property type="match status" value="1"/>
</dbReference>
<evidence type="ECO:0000259" key="1">
    <source>
        <dbReference type="Pfam" id="PF01909"/>
    </source>
</evidence>
<evidence type="ECO:0000313" key="2">
    <source>
        <dbReference type="EMBL" id="GAG33533.1"/>
    </source>
</evidence>
<dbReference type="InterPro" id="IPR002934">
    <property type="entry name" value="Polymerase_NTP_transf_dom"/>
</dbReference>
<dbReference type="SUPFAM" id="SSF81301">
    <property type="entry name" value="Nucleotidyltransferase"/>
    <property type="match status" value="1"/>
</dbReference>
<gene>
    <name evidence="2" type="ORF">S01H1_72238</name>
</gene>
<protein>
    <recommendedName>
        <fullName evidence="1">Polymerase nucleotidyl transferase domain-containing protein</fullName>
    </recommendedName>
</protein>
<dbReference type="GO" id="GO:0016779">
    <property type="term" value="F:nucleotidyltransferase activity"/>
    <property type="evidence" value="ECO:0007669"/>
    <property type="project" value="InterPro"/>
</dbReference>
<feature type="domain" description="Polymerase nucleotidyl transferase" evidence="1">
    <location>
        <begin position="5"/>
        <end position="73"/>
    </location>
</feature>
<proteinExistence type="predicted"/>
<organism evidence="2">
    <name type="scientific">marine sediment metagenome</name>
    <dbReference type="NCBI Taxonomy" id="412755"/>
    <lineage>
        <taxon>unclassified sequences</taxon>
        <taxon>metagenomes</taxon>
        <taxon>ecological metagenomes</taxon>
    </lineage>
</organism>
<dbReference type="CDD" id="cd05403">
    <property type="entry name" value="NT_KNTase_like"/>
    <property type="match status" value="1"/>
</dbReference>
<dbReference type="Gene3D" id="3.30.460.10">
    <property type="entry name" value="Beta Polymerase, domain 2"/>
    <property type="match status" value="1"/>
</dbReference>
<dbReference type="Pfam" id="PF01909">
    <property type="entry name" value="NTP_transf_2"/>
    <property type="match status" value="1"/>
</dbReference>
<sequence>EFKKSIIKVIQDKFASLIIFGSYSRGDFSFGSDIDLLILLNSDLTVTEDKEISDIASDLSLRFDVVISCFRIKYEEFIEYQTPFLMNIRNEGLRV</sequence>
<accession>X0XA49</accession>
<comment type="caution">
    <text evidence="2">The sequence shown here is derived from an EMBL/GenBank/DDBJ whole genome shotgun (WGS) entry which is preliminary data.</text>
</comment>
<dbReference type="AlphaFoldDB" id="X0XA49"/>
<dbReference type="PANTHER" id="PTHR33933:SF1">
    <property type="entry name" value="PROTEIN ADENYLYLTRANSFERASE MNTA-RELATED"/>
    <property type="match status" value="1"/>
</dbReference>
<name>X0XA49_9ZZZZ</name>
<feature type="non-terminal residue" evidence="2">
    <location>
        <position position="1"/>
    </location>
</feature>
<dbReference type="InterPro" id="IPR052548">
    <property type="entry name" value="Type_VII_TA_antitoxin"/>
</dbReference>
<dbReference type="InterPro" id="IPR043519">
    <property type="entry name" value="NT_sf"/>
</dbReference>
<dbReference type="EMBL" id="BARS01048158">
    <property type="protein sequence ID" value="GAG33533.1"/>
    <property type="molecule type" value="Genomic_DNA"/>
</dbReference>
<reference evidence="2" key="1">
    <citation type="journal article" date="2014" name="Front. Microbiol.">
        <title>High frequency of phylogenetically diverse reductive dehalogenase-homologous genes in deep subseafloor sedimentary metagenomes.</title>
        <authorList>
            <person name="Kawai M."/>
            <person name="Futagami T."/>
            <person name="Toyoda A."/>
            <person name="Takaki Y."/>
            <person name="Nishi S."/>
            <person name="Hori S."/>
            <person name="Arai W."/>
            <person name="Tsubouchi T."/>
            <person name="Morono Y."/>
            <person name="Uchiyama I."/>
            <person name="Ito T."/>
            <person name="Fujiyama A."/>
            <person name="Inagaki F."/>
            <person name="Takami H."/>
        </authorList>
    </citation>
    <scope>NUCLEOTIDE SEQUENCE</scope>
    <source>
        <strain evidence="2">Expedition CK06-06</strain>
    </source>
</reference>